<feature type="chain" id="PRO_5044536027" evidence="2">
    <location>
        <begin position="32"/>
        <end position="216"/>
    </location>
</feature>
<dbReference type="PANTHER" id="PTHR10612:SF41">
    <property type="entry name" value="GLIAL LAZARILLO, ISOFORM A"/>
    <property type="match status" value="1"/>
</dbReference>
<dbReference type="Proteomes" id="UP000001819">
    <property type="component" value="Chromosome 3"/>
</dbReference>
<dbReference type="InterPro" id="IPR022271">
    <property type="entry name" value="Lipocalin_ApoD"/>
</dbReference>
<dbReference type="ExpressionAtlas" id="A0A6I8VUC6">
    <property type="expression patterns" value="baseline"/>
</dbReference>
<evidence type="ECO:0000256" key="2">
    <source>
        <dbReference type="PIRNR" id="PIRNR036893"/>
    </source>
</evidence>
<dbReference type="KEGG" id="dpo:4803630"/>
<protein>
    <submittedName>
        <fullName evidence="5 6">Apolipoprotein D isoform X1</fullName>
    </submittedName>
</protein>
<dbReference type="SUPFAM" id="SSF50814">
    <property type="entry name" value="Lipocalins"/>
    <property type="match status" value="1"/>
</dbReference>
<dbReference type="GeneID" id="4803630"/>
<dbReference type="Gene3D" id="2.40.128.20">
    <property type="match status" value="1"/>
</dbReference>
<dbReference type="InterPro" id="IPR012674">
    <property type="entry name" value="Calycin"/>
</dbReference>
<dbReference type="GO" id="GO:0000302">
    <property type="term" value="P:response to reactive oxygen species"/>
    <property type="evidence" value="ECO:0007669"/>
    <property type="project" value="TreeGrafter"/>
</dbReference>
<dbReference type="GO" id="GO:0005737">
    <property type="term" value="C:cytoplasm"/>
    <property type="evidence" value="ECO:0007669"/>
    <property type="project" value="TreeGrafter"/>
</dbReference>
<dbReference type="RefSeq" id="XP_001360318.2">
    <property type="nucleotide sequence ID" value="XM_001360281.4"/>
</dbReference>
<dbReference type="InterPro" id="IPR000566">
    <property type="entry name" value="Lipocln_cytosolic_FA-bd_dom"/>
</dbReference>
<evidence type="ECO:0000313" key="6">
    <source>
        <dbReference type="RefSeq" id="XP_015039214.1"/>
    </source>
</evidence>
<reference evidence="4" key="1">
    <citation type="submission" date="2024-06" db="UniProtKB">
        <authorList>
            <consortium name="RefSeq"/>
        </authorList>
    </citation>
    <scope>NUCLEOTIDE SEQUENCE [LARGE SCALE GENOMIC DNA]</scope>
    <source>
        <strain evidence="5 6">MV-25-SWS-2005</strain>
        <strain evidence="4">MV2-25</strain>
        <tissue evidence="5 6">Whole body</tissue>
    </source>
</reference>
<comment type="similarity">
    <text evidence="1 2">Belongs to the calycin superfamily. Lipocalin family.</text>
</comment>
<dbReference type="OMA" id="VHADQIW"/>
<feature type="domain" description="Lipocalin/cytosolic fatty-acid binding" evidence="3">
    <location>
        <begin position="76"/>
        <end position="207"/>
    </location>
</feature>
<proteinExistence type="inferred from homology"/>
<dbReference type="Pfam" id="PF00061">
    <property type="entry name" value="Lipocalin"/>
    <property type="match status" value="1"/>
</dbReference>
<dbReference type="PANTHER" id="PTHR10612">
    <property type="entry name" value="APOLIPOPROTEIN D"/>
    <property type="match status" value="1"/>
</dbReference>
<feature type="signal peptide" evidence="2">
    <location>
        <begin position="1"/>
        <end position="31"/>
    </location>
</feature>
<evidence type="ECO:0000313" key="7">
    <source>
        <dbReference type="RefSeq" id="XP_033234677.1"/>
    </source>
</evidence>
<name>A0A6I8VUC6_DROPS</name>
<organism evidence="4 7">
    <name type="scientific">Drosophila pseudoobscura pseudoobscura</name>
    <name type="common">Fruit fly</name>
    <dbReference type="NCBI Taxonomy" id="46245"/>
    <lineage>
        <taxon>Eukaryota</taxon>
        <taxon>Metazoa</taxon>
        <taxon>Ecdysozoa</taxon>
        <taxon>Arthropoda</taxon>
        <taxon>Hexapoda</taxon>
        <taxon>Insecta</taxon>
        <taxon>Pterygota</taxon>
        <taxon>Neoptera</taxon>
        <taxon>Endopterygota</taxon>
        <taxon>Diptera</taxon>
        <taxon>Brachycera</taxon>
        <taxon>Muscomorpha</taxon>
        <taxon>Ephydroidea</taxon>
        <taxon>Drosophilidae</taxon>
        <taxon>Drosophila</taxon>
        <taxon>Sophophora</taxon>
    </lineage>
</organism>
<dbReference type="RefSeq" id="XP_033234677.1">
    <property type="nucleotide sequence ID" value="XM_033378786.1"/>
</dbReference>
<keyword evidence="2" id="KW-0732">Signal</keyword>
<sequence>MGKQTFRHISPFGMAMVSSVFLLTFVAETNAYGFGRCPNYPSMPKFNMSRVLGHWYEVERSFYLPEIASGCTTFQFEPYNKGEQSKFQNFKLGVAIKNINRITGNPNVNIGYATPENSRSSIMDFKFTTRFPDVIARLLPGSGKYQVLYTDYENFAILWSCGSIGSLGHSDQIWILGRDRDFEVDIRSKVYDVLKRLSLDPDRLIISKNKNCPEVL</sequence>
<dbReference type="AlphaFoldDB" id="A0A6I8VUC6"/>
<dbReference type="GO" id="GO:0006629">
    <property type="term" value="P:lipid metabolic process"/>
    <property type="evidence" value="ECO:0007669"/>
    <property type="project" value="TreeGrafter"/>
</dbReference>
<evidence type="ECO:0000259" key="3">
    <source>
        <dbReference type="Pfam" id="PF00061"/>
    </source>
</evidence>
<keyword evidence="4" id="KW-1185">Reference proteome</keyword>
<dbReference type="RefSeq" id="XP_033234678.1">
    <property type="nucleotide sequence ID" value="XM_033378787.1"/>
</dbReference>
<evidence type="ECO:0000313" key="5">
    <source>
        <dbReference type="RefSeq" id="XP_001360318.2"/>
    </source>
</evidence>
<gene>
    <name evidence="5 6 7 8" type="primary">GLaz</name>
</gene>
<dbReference type="Bgee" id="FBgn0078298">
    <property type="expression patterns" value="Expressed in insect adult head and 2 other cell types or tissues"/>
</dbReference>
<accession>A0A6I8VUC6</accession>
<evidence type="ECO:0000313" key="8">
    <source>
        <dbReference type="RefSeq" id="XP_033234678.1"/>
    </source>
</evidence>
<evidence type="ECO:0000256" key="1">
    <source>
        <dbReference type="ARBA" id="ARBA00006889"/>
    </source>
</evidence>
<dbReference type="RefSeq" id="XP_015039214.1">
    <property type="nucleotide sequence ID" value="XM_015183728.2"/>
</dbReference>
<reference evidence="7" key="2">
    <citation type="submission" date="2025-04" db="UniProtKB">
        <authorList>
            <consortium name="RefSeq"/>
        </authorList>
    </citation>
    <scope>IDENTIFICATION</scope>
    <source>
        <strain evidence="7">MV-25-SWS-2005</strain>
        <strain evidence="4">MV2-25</strain>
        <tissue evidence="7">Whole body</tissue>
    </source>
</reference>
<dbReference type="FunFam" id="2.40.128.20:FF:000018">
    <property type="entry name" value="Glial lazarillo, isoform A"/>
    <property type="match status" value="1"/>
</dbReference>
<evidence type="ECO:0000313" key="4">
    <source>
        <dbReference type="Proteomes" id="UP000001819"/>
    </source>
</evidence>
<dbReference type="PIRSF" id="PIRSF036893">
    <property type="entry name" value="Lipocalin_ApoD"/>
    <property type="match status" value="1"/>
</dbReference>